<dbReference type="InParanoid" id="I2H6R5"/>
<dbReference type="EMBL" id="HE806322">
    <property type="protein sequence ID" value="CCH62067.1"/>
    <property type="molecule type" value="Genomic_DNA"/>
</dbReference>
<dbReference type="Proteomes" id="UP000002866">
    <property type="component" value="Chromosome 7"/>
</dbReference>
<dbReference type="HOGENOM" id="CLU_186295_0_0_1"/>
<evidence type="ECO:0000313" key="4">
    <source>
        <dbReference type="Proteomes" id="UP000002866"/>
    </source>
</evidence>
<dbReference type="eggNOG" id="ENOG502S4WH">
    <property type="taxonomic scope" value="Eukaryota"/>
</dbReference>
<dbReference type="FunCoup" id="I2H6R5">
    <property type="interactions" value="142"/>
</dbReference>
<dbReference type="KEGG" id="tbl:TBLA_0G01190"/>
<protein>
    <recommendedName>
        <fullName evidence="2">Hyaluronan/mRNA-binding protein domain-containing protein</fullName>
    </recommendedName>
</protein>
<dbReference type="AlphaFoldDB" id="I2H6R5"/>
<keyword evidence="4" id="KW-1185">Reference proteome</keyword>
<organism evidence="3 4">
    <name type="scientific">Henningerozyma blattae (strain ATCC 34711 / CBS 6284 / DSM 70876 / NBRC 10599 / NRRL Y-10934 / UCD 77-7)</name>
    <name type="common">Yeast</name>
    <name type="synonym">Tetrapisispora blattae</name>
    <dbReference type="NCBI Taxonomy" id="1071380"/>
    <lineage>
        <taxon>Eukaryota</taxon>
        <taxon>Fungi</taxon>
        <taxon>Dikarya</taxon>
        <taxon>Ascomycota</taxon>
        <taxon>Saccharomycotina</taxon>
        <taxon>Saccharomycetes</taxon>
        <taxon>Saccharomycetales</taxon>
        <taxon>Saccharomycetaceae</taxon>
        <taxon>Henningerozyma</taxon>
    </lineage>
</organism>
<dbReference type="GeneID" id="14497438"/>
<dbReference type="RefSeq" id="XP_004181586.1">
    <property type="nucleotide sequence ID" value="XM_004181538.1"/>
</dbReference>
<dbReference type="InterPro" id="IPR006861">
    <property type="entry name" value="HABP4_PAIRBP1-bd"/>
</dbReference>
<gene>
    <name evidence="3" type="primary">TBLA0G01190</name>
    <name evidence="3" type="ORF">TBLA_0G01190</name>
</gene>
<feature type="domain" description="Hyaluronan/mRNA-binding protein" evidence="2">
    <location>
        <begin position="29"/>
        <end position="82"/>
    </location>
</feature>
<feature type="compositionally biased region" description="Basic and acidic residues" evidence="1">
    <location>
        <begin position="78"/>
        <end position="92"/>
    </location>
</feature>
<feature type="region of interest" description="Disordered" evidence="1">
    <location>
        <begin position="69"/>
        <end position="92"/>
    </location>
</feature>
<evidence type="ECO:0000313" key="3">
    <source>
        <dbReference type="EMBL" id="CCH62067.1"/>
    </source>
</evidence>
<accession>I2H6R5</accession>
<dbReference type="STRING" id="1071380.I2H6R5"/>
<dbReference type="OrthoDB" id="2122308at2759"/>
<evidence type="ECO:0000256" key="1">
    <source>
        <dbReference type="SAM" id="MobiDB-lite"/>
    </source>
</evidence>
<proteinExistence type="predicted"/>
<dbReference type="Pfam" id="PF04774">
    <property type="entry name" value="HABP4_PAI-RBP1"/>
    <property type="match status" value="1"/>
</dbReference>
<name>I2H6R5_HENB6</name>
<evidence type="ECO:0000259" key="2">
    <source>
        <dbReference type="Pfam" id="PF04774"/>
    </source>
</evidence>
<sequence>MTRTNKWTVHEKKANARFFTRNGNLGQDPNSIKKSGNGKGNWGKPGDEINDLMDSGELDENIHFFKKDRRNSINKNRNANEDDLRKIQNHED</sequence>
<reference evidence="3 4" key="1">
    <citation type="journal article" date="2011" name="Proc. Natl. Acad. Sci. U.S.A.">
        <title>Evolutionary erosion of yeast sex chromosomes by mating-type switching accidents.</title>
        <authorList>
            <person name="Gordon J.L."/>
            <person name="Armisen D."/>
            <person name="Proux-Wera E."/>
            <person name="Oheigeartaigh S.S."/>
            <person name="Byrne K.P."/>
            <person name="Wolfe K.H."/>
        </authorList>
    </citation>
    <scope>NUCLEOTIDE SEQUENCE [LARGE SCALE GENOMIC DNA]</scope>
    <source>
        <strain evidence="4">ATCC 34711 / CBS 6284 / DSM 70876 / NBRC 10599 / NRRL Y-10934 / UCD 77-7</strain>
    </source>
</reference>
<dbReference type="OMA" id="KWTVHES"/>
<feature type="region of interest" description="Disordered" evidence="1">
    <location>
        <begin position="20"/>
        <end position="54"/>
    </location>
</feature>